<dbReference type="AlphaFoldDB" id="A0A9Q3YWH1"/>
<evidence type="ECO:0000259" key="3">
    <source>
        <dbReference type="Pfam" id="PF18962"/>
    </source>
</evidence>
<reference evidence="4" key="1">
    <citation type="submission" date="2021-11" db="EMBL/GenBank/DDBJ databases">
        <title>Description of novel Chryseobacterium species.</title>
        <authorList>
            <person name="Saticioglu I.B."/>
            <person name="Ay H."/>
            <person name="Altun S."/>
            <person name="Duman M."/>
        </authorList>
    </citation>
    <scope>NUCLEOTIDE SEQUENCE</scope>
    <source>
        <strain evidence="4">C-17</strain>
    </source>
</reference>
<dbReference type="Proteomes" id="UP001108025">
    <property type="component" value="Unassembled WGS sequence"/>
</dbReference>
<feature type="chain" id="PRO_5040326574" evidence="2">
    <location>
        <begin position="19"/>
        <end position="452"/>
    </location>
</feature>
<dbReference type="InterPro" id="IPR051553">
    <property type="entry name" value="Ran_GTPase-activating"/>
</dbReference>
<dbReference type="PANTHER" id="PTHR45982:SF1">
    <property type="entry name" value="REGULATOR OF CHROMOSOME CONDENSATION"/>
    <property type="match status" value="1"/>
</dbReference>
<evidence type="ECO:0000256" key="2">
    <source>
        <dbReference type="SAM" id="SignalP"/>
    </source>
</evidence>
<dbReference type="Pfam" id="PF00415">
    <property type="entry name" value="RCC1"/>
    <property type="match status" value="4"/>
</dbReference>
<dbReference type="InterPro" id="IPR026444">
    <property type="entry name" value="Secre_tail"/>
</dbReference>
<dbReference type="RefSeq" id="WP_230671482.1">
    <property type="nucleotide sequence ID" value="NZ_JAJNAY010000002.1"/>
</dbReference>
<dbReference type="PROSITE" id="PS50012">
    <property type="entry name" value="RCC1_3"/>
    <property type="match status" value="4"/>
</dbReference>
<dbReference type="SUPFAM" id="SSF50985">
    <property type="entry name" value="RCC1/BLIP-II"/>
    <property type="match status" value="2"/>
</dbReference>
<proteinExistence type="predicted"/>
<dbReference type="NCBIfam" id="TIGR04183">
    <property type="entry name" value="Por_Secre_tail"/>
    <property type="match status" value="1"/>
</dbReference>
<dbReference type="InterPro" id="IPR000408">
    <property type="entry name" value="Reg_chr_condens"/>
</dbReference>
<dbReference type="GO" id="GO:0005085">
    <property type="term" value="F:guanyl-nucleotide exchange factor activity"/>
    <property type="evidence" value="ECO:0007669"/>
    <property type="project" value="TreeGrafter"/>
</dbReference>
<dbReference type="Pfam" id="PF18962">
    <property type="entry name" value="Por_Secre_tail"/>
    <property type="match status" value="1"/>
</dbReference>
<gene>
    <name evidence="4" type="ORF">LO744_16965</name>
</gene>
<keyword evidence="5" id="KW-1185">Reference proteome</keyword>
<sequence>MRKIYFLFIILISSLTYSQCWKTVTSGYKTSYGIKNDGTLWGWGVNEFGQLGNGTTVDSTVPIQIGNENDWIEVAAMDGSSHVLAIKKNGTLWAWGWNSWGQVGNGNNTNISVPTQIGTDTNWKTIACYDNHSLALKKDGTLWAWGNNYNGQLGMTGGHRYYPTQVGSDNNWAVIATALSTSYAIKTNGTLWAWGDNNRAQLGNGTFGVWNNPTPTQIGVDTNWKTVSAGHVRAAAIKTDGTLWQWGEKFNFPVAAPYQTFPIQVGNDNNWKDLELGYLYATAIKTDGTLWSWGYGELGDGTFHGFTANPIPVNSQNDWKFISSGMYYSMALKNDNSLWVWGSNSNGVLGDGTTVTKLYPVPISCPLLVLSTYETNIDKNFDIYPNPARNTITIVGNNDFVNIHVYSIEGRFIKDFSIENKKVNISFLEKGIYILKARDKKNNFYTKKLIKQ</sequence>
<comment type="caution">
    <text evidence="4">The sequence shown here is derived from an EMBL/GenBank/DDBJ whole genome shotgun (WGS) entry which is preliminary data.</text>
</comment>
<evidence type="ECO:0000313" key="4">
    <source>
        <dbReference type="EMBL" id="MCD1118541.1"/>
    </source>
</evidence>
<feature type="signal peptide" evidence="2">
    <location>
        <begin position="1"/>
        <end position="18"/>
    </location>
</feature>
<dbReference type="PRINTS" id="PR00633">
    <property type="entry name" value="RCCNDNSATION"/>
</dbReference>
<evidence type="ECO:0000256" key="1">
    <source>
        <dbReference type="ARBA" id="ARBA00022729"/>
    </source>
</evidence>
<dbReference type="EMBL" id="JAJNAY010000002">
    <property type="protein sequence ID" value="MCD1118541.1"/>
    <property type="molecule type" value="Genomic_DNA"/>
</dbReference>
<keyword evidence="1 2" id="KW-0732">Signal</keyword>
<dbReference type="PANTHER" id="PTHR45982">
    <property type="entry name" value="REGULATOR OF CHROMOSOME CONDENSATION"/>
    <property type="match status" value="1"/>
</dbReference>
<name>A0A9Q3YWH1_9FLAO</name>
<evidence type="ECO:0000313" key="5">
    <source>
        <dbReference type="Proteomes" id="UP001108025"/>
    </source>
</evidence>
<dbReference type="Pfam" id="PF13540">
    <property type="entry name" value="RCC1_2"/>
    <property type="match status" value="1"/>
</dbReference>
<dbReference type="InterPro" id="IPR009091">
    <property type="entry name" value="RCC1/BLIP-II"/>
</dbReference>
<feature type="domain" description="Secretion system C-terminal sorting" evidence="3">
    <location>
        <begin position="383"/>
        <end position="450"/>
    </location>
</feature>
<organism evidence="4 5">
    <name type="scientific">Chryseobacterium turcicum</name>
    <dbReference type="NCBI Taxonomy" id="2898076"/>
    <lineage>
        <taxon>Bacteria</taxon>
        <taxon>Pseudomonadati</taxon>
        <taxon>Bacteroidota</taxon>
        <taxon>Flavobacteriia</taxon>
        <taxon>Flavobacteriales</taxon>
        <taxon>Weeksellaceae</taxon>
        <taxon>Chryseobacterium group</taxon>
        <taxon>Chryseobacterium</taxon>
    </lineage>
</organism>
<dbReference type="GO" id="GO:0005737">
    <property type="term" value="C:cytoplasm"/>
    <property type="evidence" value="ECO:0007669"/>
    <property type="project" value="TreeGrafter"/>
</dbReference>
<accession>A0A9Q3YWH1</accession>
<dbReference type="Gene3D" id="2.130.10.30">
    <property type="entry name" value="Regulator of chromosome condensation 1/beta-lactamase-inhibitor protein II"/>
    <property type="match status" value="3"/>
</dbReference>
<protein>
    <submittedName>
        <fullName evidence="4">T9SS type A sorting domain-containing protein</fullName>
    </submittedName>
</protein>